<accession>U3A6N3</accession>
<proteinExistence type="predicted"/>
<dbReference type="STRING" id="1219065.VPR01S_21_00770"/>
<dbReference type="EMBL" id="BATJ01000021">
    <property type="protein sequence ID" value="GAD68992.1"/>
    <property type="molecule type" value="Genomic_DNA"/>
</dbReference>
<reference evidence="1 2" key="1">
    <citation type="submission" date="2013-09" db="EMBL/GenBank/DDBJ databases">
        <title>Whole genome shotgun sequence of Vibrio proteolyticus NBRC 13287.</title>
        <authorList>
            <person name="Isaki S."/>
            <person name="Hosoyama A."/>
            <person name="Numata M."/>
            <person name="Hashimoto M."/>
            <person name="Hosoyama Y."/>
            <person name="Tsuchikane K."/>
            <person name="Noguchi M."/>
            <person name="Hirakata S."/>
            <person name="Ichikawa N."/>
            <person name="Ohji S."/>
            <person name="Yamazoe A."/>
            <person name="Fujita N."/>
        </authorList>
    </citation>
    <scope>NUCLEOTIDE SEQUENCE [LARGE SCALE GENOMIC DNA]</scope>
    <source>
        <strain evidence="1 2">NBRC 13287</strain>
    </source>
</reference>
<dbReference type="AlphaFoldDB" id="U3A6N3"/>
<organism evidence="1 2">
    <name type="scientific">Vibrio proteolyticus NBRC 13287</name>
    <dbReference type="NCBI Taxonomy" id="1219065"/>
    <lineage>
        <taxon>Bacteria</taxon>
        <taxon>Pseudomonadati</taxon>
        <taxon>Pseudomonadota</taxon>
        <taxon>Gammaproteobacteria</taxon>
        <taxon>Vibrionales</taxon>
        <taxon>Vibrionaceae</taxon>
        <taxon>Vibrio</taxon>
    </lineage>
</organism>
<protein>
    <submittedName>
        <fullName evidence="1">Uncharacterized protein</fullName>
    </submittedName>
</protein>
<keyword evidence="2" id="KW-1185">Reference proteome</keyword>
<name>U3A6N3_VIBPR</name>
<dbReference type="Proteomes" id="UP000016570">
    <property type="component" value="Unassembled WGS sequence"/>
</dbReference>
<sequence length="77" mass="8558">MLEPVSDCWPRRMATAAQAEQNPAYRSTPTIQTHRNFSVMMGFLLFTDENVSEATKLSAISRDGSDSSGDIVLNQYT</sequence>
<evidence type="ECO:0000313" key="1">
    <source>
        <dbReference type="EMBL" id="GAD68992.1"/>
    </source>
</evidence>
<comment type="caution">
    <text evidence="1">The sequence shown here is derived from an EMBL/GenBank/DDBJ whole genome shotgun (WGS) entry which is preliminary data.</text>
</comment>
<evidence type="ECO:0000313" key="2">
    <source>
        <dbReference type="Proteomes" id="UP000016570"/>
    </source>
</evidence>
<dbReference type="eggNOG" id="ENOG5031ZU6">
    <property type="taxonomic scope" value="Bacteria"/>
</dbReference>
<gene>
    <name evidence="1" type="ORF">VPR01S_21_00770</name>
</gene>